<evidence type="ECO:0000256" key="6">
    <source>
        <dbReference type="ARBA" id="ARBA00012125"/>
    </source>
</evidence>
<comment type="caution">
    <text evidence="17">The sequence shown here is derived from an EMBL/GenBank/DDBJ whole genome shotgun (WGS) entry which is preliminary data.</text>
</comment>
<keyword evidence="12" id="KW-0594">Phospholipid biosynthesis</keyword>
<evidence type="ECO:0000256" key="4">
    <source>
        <dbReference type="ARBA" id="ARBA00005117"/>
    </source>
</evidence>
<evidence type="ECO:0000256" key="8">
    <source>
        <dbReference type="ARBA" id="ARBA00022516"/>
    </source>
</evidence>
<evidence type="ECO:0000313" key="17">
    <source>
        <dbReference type="EMBL" id="KRW98508.1"/>
    </source>
</evidence>
<comment type="cofactor">
    <cofactor evidence="2">
        <name>NAD(+)</name>
        <dbReference type="ChEBI" id="CHEBI:57540"/>
    </cofactor>
</comment>
<evidence type="ECO:0000256" key="7">
    <source>
        <dbReference type="ARBA" id="ARBA00022490"/>
    </source>
</evidence>
<evidence type="ECO:0000259" key="16">
    <source>
        <dbReference type="Pfam" id="PF01658"/>
    </source>
</evidence>
<dbReference type="Gene3D" id="3.40.50.720">
    <property type="entry name" value="NAD(P)-binding Rossmann-like Domain"/>
    <property type="match status" value="2"/>
</dbReference>
<dbReference type="InterPro" id="IPR013021">
    <property type="entry name" value="Myo-inos-1-P_Synthase_GAPDH"/>
</dbReference>
<evidence type="ECO:0000256" key="13">
    <source>
        <dbReference type="ARBA" id="ARBA00023235"/>
    </source>
</evidence>
<evidence type="ECO:0000256" key="14">
    <source>
        <dbReference type="ARBA" id="ARBA00023264"/>
    </source>
</evidence>
<keyword evidence="10" id="KW-0520">NAD</keyword>
<evidence type="ECO:0000256" key="1">
    <source>
        <dbReference type="ARBA" id="ARBA00000113"/>
    </source>
</evidence>
<evidence type="ECO:0000256" key="2">
    <source>
        <dbReference type="ARBA" id="ARBA00001911"/>
    </source>
</evidence>
<evidence type="ECO:0000313" key="18">
    <source>
        <dbReference type="Proteomes" id="UP000054937"/>
    </source>
</evidence>
<comment type="similarity">
    <text evidence="5">Belongs to the myo-inositol 1-phosphate synthase family.</text>
</comment>
<comment type="catalytic activity">
    <reaction evidence="1">
        <text>D-glucose 6-phosphate = 1D-myo-inositol 3-phosphate</text>
        <dbReference type="Rhea" id="RHEA:10716"/>
        <dbReference type="ChEBI" id="CHEBI:58401"/>
        <dbReference type="ChEBI" id="CHEBI:61548"/>
        <dbReference type="EC" id="5.5.1.4"/>
    </reaction>
</comment>
<dbReference type="FunFam" id="3.40.50.720:FF:000069">
    <property type="entry name" value="Inositol-3-phosphate synthase 1"/>
    <property type="match status" value="1"/>
</dbReference>
<proteinExistence type="inferred from homology"/>
<feature type="coiled-coil region" evidence="15">
    <location>
        <begin position="131"/>
        <end position="164"/>
    </location>
</feature>
<keyword evidence="7" id="KW-0963">Cytoplasm</keyword>
<comment type="subcellular location">
    <subcellularLocation>
        <location evidence="3">Cytoplasm</location>
    </subcellularLocation>
</comment>
<reference evidence="17 18" key="1">
    <citation type="journal article" date="2015" name="Sci. Rep.">
        <title>Genome of the facultative scuticociliatosis pathogen Pseudocohnilembus persalinus provides insight into its virulence through horizontal gene transfer.</title>
        <authorList>
            <person name="Xiong J."/>
            <person name="Wang G."/>
            <person name="Cheng J."/>
            <person name="Tian M."/>
            <person name="Pan X."/>
            <person name="Warren A."/>
            <person name="Jiang C."/>
            <person name="Yuan D."/>
            <person name="Miao W."/>
        </authorList>
    </citation>
    <scope>NUCLEOTIDE SEQUENCE [LARGE SCALE GENOMIC DNA]</scope>
    <source>
        <strain evidence="17">36N120E</strain>
    </source>
</reference>
<dbReference type="GO" id="GO:0006021">
    <property type="term" value="P:inositol biosynthetic process"/>
    <property type="evidence" value="ECO:0007669"/>
    <property type="project" value="UniProtKB-UniPathway"/>
</dbReference>
<dbReference type="Pfam" id="PF01658">
    <property type="entry name" value="Inos-1-P_synth"/>
    <property type="match status" value="1"/>
</dbReference>
<evidence type="ECO:0000256" key="3">
    <source>
        <dbReference type="ARBA" id="ARBA00004496"/>
    </source>
</evidence>
<dbReference type="GO" id="GO:0008654">
    <property type="term" value="P:phospholipid biosynthetic process"/>
    <property type="evidence" value="ECO:0007669"/>
    <property type="project" value="UniProtKB-KW"/>
</dbReference>
<dbReference type="EMBL" id="LDAU01000242">
    <property type="protein sequence ID" value="KRW98508.1"/>
    <property type="molecule type" value="Genomic_DNA"/>
</dbReference>
<gene>
    <name evidence="17" type="ORF">PPERSA_00105</name>
</gene>
<dbReference type="InParanoid" id="A0A0V0Q8E0"/>
<dbReference type="GO" id="GO:0005737">
    <property type="term" value="C:cytoplasm"/>
    <property type="evidence" value="ECO:0007669"/>
    <property type="project" value="UniProtKB-SubCell"/>
</dbReference>
<keyword evidence="18" id="KW-1185">Reference proteome</keyword>
<keyword evidence="8" id="KW-0444">Lipid biosynthesis</keyword>
<evidence type="ECO:0000256" key="11">
    <source>
        <dbReference type="ARBA" id="ARBA00023098"/>
    </source>
</evidence>
<dbReference type="InterPro" id="IPR036291">
    <property type="entry name" value="NAD(P)-bd_dom_sf"/>
</dbReference>
<dbReference type="OrthoDB" id="2887at2759"/>
<dbReference type="PANTHER" id="PTHR11510">
    <property type="entry name" value="MYO-INOSITOL-1 PHOSPHATE SYNTHASE"/>
    <property type="match status" value="1"/>
</dbReference>
<evidence type="ECO:0000256" key="10">
    <source>
        <dbReference type="ARBA" id="ARBA00023027"/>
    </source>
</evidence>
<organism evidence="17 18">
    <name type="scientific">Pseudocohnilembus persalinus</name>
    <name type="common">Ciliate</name>
    <dbReference type="NCBI Taxonomy" id="266149"/>
    <lineage>
        <taxon>Eukaryota</taxon>
        <taxon>Sar</taxon>
        <taxon>Alveolata</taxon>
        <taxon>Ciliophora</taxon>
        <taxon>Intramacronucleata</taxon>
        <taxon>Oligohymenophorea</taxon>
        <taxon>Scuticociliatia</taxon>
        <taxon>Philasterida</taxon>
        <taxon>Pseudocohnilembidae</taxon>
        <taxon>Pseudocohnilembus</taxon>
    </lineage>
</organism>
<name>A0A0V0Q8E0_PSEPJ</name>
<sequence length="475" mass="53140">MKAPKTGVMLVGWGGNNGTTFTGGILANKHNITWHNKKGEQTPNYYGSITQASTTKIGCRGTEEVYLPLNKIMPFVDPNELVIGGWDISNMNLAQAMRRAEVLDYNLIEKLTPYMEKMVPLKAVYYKDFIAANQETRADNILNNANKMEDVEQIRKDIREFKKANDLDKVVILWTANTERFCKVEAGVHDTAENLMKAVENNHPEVSSSTIYAIASILENTTYINGSPQNTLVPGVIELAKKNDVFIVGDDFKSGQTKIKTALADFFINAGIKQESVVSYNHLGNNDGRNLSSEAQFKSKEISKKSCIDDILASNKVLFPHSIKIDHEIIIKYVPFTGDSKKAIDEYMSSIFLNGNHTLVLYNVCEDSLLAAPIILDLILIAEMFERIWYKIGDQKEFTRFNKVLSTLGYLCKAPLTDVDCPLVNSLGRQKEGLNNIFKACAGLHCDDNTLLEFKCPVQKQNDSKQTQENQQVSA</sequence>
<dbReference type="SUPFAM" id="SSF51735">
    <property type="entry name" value="NAD(P)-binding Rossmann-fold domains"/>
    <property type="match status" value="1"/>
</dbReference>
<evidence type="ECO:0000256" key="5">
    <source>
        <dbReference type="ARBA" id="ARBA00010813"/>
    </source>
</evidence>
<dbReference type="GO" id="GO:0004512">
    <property type="term" value="F:inositol-3-phosphate synthase activity"/>
    <property type="evidence" value="ECO:0007669"/>
    <property type="project" value="UniProtKB-EC"/>
</dbReference>
<dbReference type="SUPFAM" id="SSF55347">
    <property type="entry name" value="Glyceraldehyde-3-phosphate dehydrogenase-like, C-terminal domain"/>
    <property type="match status" value="1"/>
</dbReference>
<dbReference type="InterPro" id="IPR002587">
    <property type="entry name" value="Myo-inos-1-P_Synthase"/>
</dbReference>
<dbReference type="PIRSF" id="PIRSF015578">
    <property type="entry name" value="Myoinos-ppht_syn"/>
    <property type="match status" value="1"/>
</dbReference>
<dbReference type="EC" id="5.5.1.4" evidence="6"/>
<evidence type="ECO:0000256" key="15">
    <source>
        <dbReference type="SAM" id="Coils"/>
    </source>
</evidence>
<dbReference type="AlphaFoldDB" id="A0A0V0Q8E0"/>
<keyword evidence="15" id="KW-0175">Coiled coil</keyword>
<keyword evidence="13" id="KW-0413">Isomerase</keyword>
<keyword evidence="14" id="KW-1208">Phospholipid metabolism</keyword>
<dbReference type="FunCoup" id="A0A0V0Q8E0">
    <property type="interactions" value="97"/>
</dbReference>
<evidence type="ECO:0000256" key="12">
    <source>
        <dbReference type="ARBA" id="ARBA00023209"/>
    </source>
</evidence>
<dbReference type="OMA" id="VYVPMKE"/>
<protein>
    <recommendedName>
        <fullName evidence="6">inositol-3-phosphate synthase</fullName>
        <ecNumber evidence="6">5.5.1.4</ecNumber>
    </recommendedName>
</protein>
<feature type="domain" description="Myo-inositol-1-phosphate synthase GAPDH-like" evidence="16">
    <location>
        <begin position="255"/>
        <end position="368"/>
    </location>
</feature>
<comment type="pathway">
    <text evidence="4">Polyol metabolism; myo-inositol biosynthesis; myo-inositol from D-glucose 6-phosphate: step 1/2.</text>
</comment>
<dbReference type="UniPathway" id="UPA00823">
    <property type="reaction ID" value="UER00787"/>
</dbReference>
<dbReference type="Pfam" id="PF07994">
    <property type="entry name" value="NAD_binding_5"/>
    <property type="match status" value="1"/>
</dbReference>
<keyword evidence="9" id="KW-0398">Inositol biosynthesis</keyword>
<dbReference type="Proteomes" id="UP000054937">
    <property type="component" value="Unassembled WGS sequence"/>
</dbReference>
<accession>A0A0V0Q8E0</accession>
<keyword evidence="11" id="KW-0443">Lipid metabolism</keyword>
<evidence type="ECO:0000256" key="9">
    <source>
        <dbReference type="ARBA" id="ARBA00022550"/>
    </source>
</evidence>